<dbReference type="InterPro" id="IPR051045">
    <property type="entry name" value="TonB-dependent_transducer"/>
</dbReference>
<evidence type="ECO:0000256" key="1">
    <source>
        <dbReference type="ARBA" id="ARBA00004383"/>
    </source>
</evidence>
<gene>
    <name evidence="12" type="primary">TonB3</name>
    <name evidence="12" type="ORF">BN8_02246</name>
</gene>
<evidence type="ECO:0000256" key="5">
    <source>
        <dbReference type="ARBA" id="ARBA00022519"/>
    </source>
</evidence>
<evidence type="ECO:0000256" key="9">
    <source>
        <dbReference type="ARBA" id="ARBA00023136"/>
    </source>
</evidence>
<keyword evidence="8" id="KW-1133">Transmembrane helix</keyword>
<dbReference type="EMBL" id="CAIT01000006">
    <property type="protein sequence ID" value="CCH53172.1"/>
    <property type="molecule type" value="Genomic_DNA"/>
</dbReference>
<organism evidence="12 13">
    <name type="scientific">Fibrisoma limi BUZ 3</name>
    <dbReference type="NCBI Taxonomy" id="1185876"/>
    <lineage>
        <taxon>Bacteria</taxon>
        <taxon>Pseudomonadati</taxon>
        <taxon>Bacteroidota</taxon>
        <taxon>Cytophagia</taxon>
        <taxon>Cytophagales</taxon>
        <taxon>Spirosomataceae</taxon>
        <taxon>Fibrisoma</taxon>
    </lineage>
</organism>
<evidence type="ECO:0000313" key="12">
    <source>
        <dbReference type="EMBL" id="CCH53172.1"/>
    </source>
</evidence>
<dbReference type="GO" id="GO:0015031">
    <property type="term" value="P:protein transport"/>
    <property type="evidence" value="ECO:0007669"/>
    <property type="project" value="UniProtKB-KW"/>
</dbReference>
<protein>
    <submittedName>
        <fullName evidence="12">TonB</fullName>
    </submittedName>
</protein>
<dbReference type="PROSITE" id="PS52015">
    <property type="entry name" value="TONB_CTD"/>
    <property type="match status" value="1"/>
</dbReference>
<keyword evidence="7" id="KW-0653">Protein transport</keyword>
<feature type="region of interest" description="Disordered" evidence="10">
    <location>
        <begin position="1"/>
        <end position="22"/>
    </location>
</feature>
<dbReference type="GO" id="GO:0031992">
    <property type="term" value="F:energy transducer activity"/>
    <property type="evidence" value="ECO:0007669"/>
    <property type="project" value="TreeGrafter"/>
</dbReference>
<evidence type="ECO:0000256" key="10">
    <source>
        <dbReference type="SAM" id="MobiDB-lite"/>
    </source>
</evidence>
<proteinExistence type="inferred from homology"/>
<feature type="domain" description="TonB C-terminal" evidence="11">
    <location>
        <begin position="51"/>
        <end position="141"/>
    </location>
</feature>
<reference evidence="12 13" key="1">
    <citation type="journal article" date="2012" name="J. Bacteriol.">
        <title>Genome Sequence of the Filamentous Bacterium Fibrisoma limi BUZ 3T.</title>
        <authorList>
            <person name="Filippini M."/>
            <person name="Qi W."/>
            <person name="Jaenicke S."/>
            <person name="Goesmann A."/>
            <person name="Smits T.H."/>
            <person name="Bagheri H.C."/>
        </authorList>
    </citation>
    <scope>NUCLEOTIDE SEQUENCE [LARGE SCALE GENOMIC DNA]</scope>
    <source>
        <strain evidence="13">BUZ 3T</strain>
    </source>
</reference>
<dbReference type="NCBIfam" id="TIGR01352">
    <property type="entry name" value="tonB_Cterm"/>
    <property type="match status" value="1"/>
</dbReference>
<keyword evidence="9" id="KW-0472">Membrane</keyword>
<dbReference type="GO" id="GO:0055085">
    <property type="term" value="P:transmembrane transport"/>
    <property type="evidence" value="ECO:0007669"/>
    <property type="project" value="InterPro"/>
</dbReference>
<dbReference type="eggNOG" id="COG0810">
    <property type="taxonomic scope" value="Bacteria"/>
</dbReference>
<dbReference type="SUPFAM" id="SSF74653">
    <property type="entry name" value="TolA/TonB C-terminal domain"/>
    <property type="match status" value="1"/>
</dbReference>
<evidence type="ECO:0000256" key="6">
    <source>
        <dbReference type="ARBA" id="ARBA00022692"/>
    </source>
</evidence>
<dbReference type="GO" id="GO:0098797">
    <property type="term" value="C:plasma membrane protein complex"/>
    <property type="evidence" value="ECO:0007669"/>
    <property type="project" value="TreeGrafter"/>
</dbReference>
<evidence type="ECO:0000259" key="11">
    <source>
        <dbReference type="PROSITE" id="PS52015"/>
    </source>
</evidence>
<evidence type="ECO:0000256" key="2">
    <source>
        <dbReference type="ARBA" id="ARBA00006555"/>
    </source>
</evidence>
<comment type="subcellular location">
    <subcellularLocation>
        <location evidence="1">Cell inner membrane</location>
        <topology evidence="1">Single-pass membrane protein</topology>
        <orientation evidence="1">Periplasmic side</orientation>
    </subcellularLocation>
</comment>
<keyword evidence="4" id="KW-1003">Cell membrane</keyword>
<dbReference type="InterPro" id="IPR037682">
    <property type="entry name" value="TonB_C"/>
</dbReference>
<evidence type="ECO:0000256" key="3">
    <source>
        <dbReference type="ARBA" id="ARBA00022448"/>
    </source>
</evidence>
<dbReference type="PANTHER" id="PTHR33446">
    <property type="entry name" value="PROTEIN TONB-RELATED"/>
    <property type="match status" value="1"/>
</dbReference>
<dbReference type="STRING" id="1185876.BN8_02246"/>
<keyword evidence="5" id="KW-0997">Cell inner membrane</keyword>
<dbReference type="Proteomes" id="UP000009309">
    <property type="component" value="Unassembled WGS sequence"/>
</dbReference>
<dbReference type="AlphaFoldDB" id="I2GGZ7"/>
<keyword evidence="6" id="KW-0812">Transmembrane</keyword>
<comment type="caution">
    <text evidence="12">The sequence shown here is derived from an EMBL/GenBank/DDBJ whole genome shotgun (WGS) entry which is preliminary data.</text>
</comment>
<accession>I2GGZ7</accession>
<sequence>MSTLAFAQAPDSSPVDNSTSPLTAFNTHVPASSIQPSDEYASLTNLPSFPGGRKALETFLNSLDLYPAQALETQHKGTVVVQFRVLPNGQLTRIRVVQSCGELLDKAALRAMALMPHWYPAHLKGVPVPFSVKLPITFRIN</sequence>
<keyword evidence="13" id="KW-1185">Reference proteome</keyword>
<dbReference type="PANTHER" id="PTHR33446:SF2">
    <property type="entry name" value="PROTEIN TONB"/>
    <property type="match status" value="1"/>
</dbReference>
<comment type="similarity">
    <text evidence="2">Belongs to the TonB family.</text>
</comment>
<evidence type="ECO:0000256" key="4">
    <source>
        <dbReference type="ARBA" id="ARBA00022475"/>
    </source>
</evidence>
<evidence type="ECO:0000256" key="8">
    <source>
        <dbReference type="ARBA" id="ARBA00022989"/>
    </source>
</evidence>
<evidence type="ECO:0000256" key="7">
    <source>
        <dbReference type="ARBA" id="ARBA00022927"/>
    </source>
</evidence>
<name>I2GGZ7_9BACT</name>
<dbReference type="Gene3D" id="3.30.1150.10">
    <property type="match status" value="1"/>
</dbReference>
<keyword evidence="3" id="KW-0813">Transport</keyword>
<dbReference type="InterPro" id="IPR006260">
    <property type="entry name" value="TonB/TolA_C"/>
</dbReference>
<dbReference type="Pfam" id="PF03544">
    <property type="entry name" value="TonB_C"/>
    <property type="match status" value="1"/>
</dbReference>
<evidence type="ECO:0000313" key="13">
    <source>
        <dbReference type="Proteomes" id="UP000009309"/>
    </source>
</evidence>